<keyword evidence="2" id="KW-0732">Signal</keyword>
<comment type="caution">
    <text evidence="3">The sequence shown here is derived from an EMBL/GenBank/DDBJ whole genome shotgun (WGS) entry which is preliminary data.</text>
</comment>
<feature type="repeat" description="TPR" evidence="1">
    <location>
        <begin position="291"/>
        <end position="324"/>
    </location>
</feature>
<dbReference type="SUPFAM" id="SSF48452">
    <property type="entry name" value="TPR-like"/>
    <property type="match status" value="1"/>
</dbReference>
<sequence>MKIKVLLITAACSLGAFGAYAQKGVDNGTQFGSGEDSIRCITNISLFVPYAKAGNFKDAYDFWKIVYDECPAATKDIYLHGVKIMAWKIANEKDPAKKAALVDDLMAVYDKRVKYFGDDRRYGKDWIVSRKAQDYIAQMGEKADYKKLYTWLGDIINEYGDKTEALGVSLYMFASYQMMADDPNHKGQYVEDYLKASKILDSQLQAAQAANNEKEVNNLTTFKTSVNGAFANSGAADCETLQNLYAPKVEESKSDLAALKEIVTLLRRVRCQEIDAFFAAAGYAYQLEPSADAAIGIAKQAVKNKDYDKAIKYFEEAANMETDPASKAEDFYMIALLNFDQKSYSKAREYALKAASANASYGQPYILIGQMYAATVKSVFPNDGVLARAAYNAAIDKFEKAKQVDESCIDEANKLIGTYRAHLPSTEEIFMHPDLEKGKTFTVGGWIGESTRIR</sequence>
<accession>A0A0F5JRS6</accession>
<organism evidence="3 4">
    <name type="scientific">Parabacteroides gordonii MS-1 = DSM 23371</name>
    <dbReference type="NCBI Taxonomy" id="1203610"/>
    <lineage>
        <taxon>Bacteria</taxon>
        <taxon>Pseudomonadati</taxon>
        <taxon>Bacteroidota</taxon>
        <taxon>Bacteroidia</taxon>
        <taxon>Bacteroidales</taxon>
        <taxon>Tannerellaceae</taxon>
        <taxon>Parabacteroides</taxon>
    </lineage>
</organism>
<protein>
    <submittedName>
        <fullName evidence="3">Uncharacterized protein</fullName>
    </submittedName>
</protein>
<evidence type="ECO:0000256" key="2">
    <source>
        <dbReference type="SAM" id="SignalP"/>
    </source>
</evidence>
<dbReference type="HOGENOM" id="CLU_047119_0_0_10"/>
<dbReference type="InterPro" id="IPR011990">
    <property type="entry name" value="TPR-like_helical_dom_sf"/>
</dbReference>
<dbReference type="EMBL" id="AQHW01000002">
    <property type="protein sequence ID" value="KKB60325.1"/>
    <property type="molecule type" value="Genomic_DNA"/>
</dbReference>
<feature type="signal peptide" evidence="2">
    <location>
        <begin position="1"/>
        <end position="21"/>
    </location>
</feature>
<dbReference type="Gene3D" id="1.25.40.10">
    <property type="entry name" value="Tetratricopeptide repeat domain"/>
    <property type="match status" value="1"/>
</dbReference>
<feature type="chain" id="PRO_5002490504" evidence="2">
    <location>
        <begin position="22"/>
        <end position="454"/>
    </location>
</feature>
<name>A0A0F5JRS6_9BACT</name>
<dbReference type="STRING" id="1203610.HMPREF1536_00205"/>
<evidence type="ECO:0000313" key="3">
    <source>
        <dbReference type="EMBL" id="KKB60325.1"/>
    </source>
</evidence>
<gene>
    <name evidence="3" type="ORF">HMPREF1536_00205</name>
</gene>
<proteinExistence type="predicted"/>
<dbReference type="PROSITE" id="PS50005">
    <property type="entry name" value="TPR"/>
    <property type="match status" value="1"/>
</dbReference>
<dbReference type="AlphaFoldDB" id="A0A0F5JRS6"/>
<dbReference type="Proteomes" id="UP000033035">
    <property type="component" value="Unassembled WGS sequence"/>
</dbReference>
<reference evidence="3 4" key="1">
    <citation type="submission" date="2013-04" db="EMBL/GenBank/DDBJ databases">
        <title>The Genome Sequence of Parabacteroides gordonii DSM 23371.</title>
        <authorList>
            <consortium name="The Broad Institute Genomics Platform"/>
            <person name="Earl A."/>
            <person name="Ward D."/>
            <person name="Feldgarden M."/>
            <person name="Gevers D."/>
            <person name="Martens E."/>
            <person name="Sakamoto M."/>
            <person name="Benno Y."/>
            <person name="Suzuki N."/>
            <person name="Matsunaga N."/>
            <person name="Koshihara K."/>
            <person name="Seki M."/>
            <person name="Komiya H."/>
            <person name="Walker B."/>
            <person name="Young S."/>
            <person name="Zeng Q."/>
            <person name="Gargeya S."/>
            <person name="Fitzgerald M."/>
            <person name="Haas B."/>
            <person name="Abouelleil A."/>
            <person name="Allen A.W."/>
            <person name="Alvarado L."/>
            <person name="Arachchi H.M."/>
            <person name="Berlin A.M."/>
            <person name="Chapman S.B."/>
            <person name="Gainer-Dewar J."/>
            <person name="Goldberg J."/>
            <person name="Griggs A."/>
            <person name="Gujja S."/>
            <person name="Hansen M."/>
            <person name="Howarth C."/>
            <person name="Imamovic A."/>
            <person name="Ireland A."/>
            <person name="Larimer J."/>
            <person name="McCowan C."/>
            <person name="Murphy C."/>
            <person name="Pearson M."/>
            <person name="Poon T.W."/>
            <person name="Priest M."/>
            <person name="Roberts A."/>
            <person name="Saif S."/>
            <person name="Shea T."/>
            <person name="Sisk P."/>
            <person name="Sykes S."/>
            <person name="Wortman J."/>
            <person name="Nusbaum C."/>
            <person name="Birren B."/>
        </authorList>
    </citation>
    <scope>NUCLEOTIDE SEQUENCE [LARGE SCALE GENOMIC DNA]</scope>
    <source>
        <strain evidence="3 4">MS-1</strain>
    </source>
</reference>
<dbReference type="RefSeq" id="WP_028730551.1">
    <property type="nucleotide sequence ID" value="NZ_KE386767.1"/>
</dbReference>
<dbReference type="PATRIC" id="fig|1203610.3.peg.221"/>
<dbReference type="InterPro" id="IPR019734">
    <property type="entry name" value="TPR_rpt"/>
</dbReference>
<evidence type="ECO:0000256" key="1">
    <source>
        <dbReference type="PROSITE-ProRule" id="PRU00339"/>
    </source>
</evidence>
<dbReference type="SMART" id="SM00028">
    <property type="entry name" value="TPR"/>
    <property type="match status" value="2"/>
</dbReference>
<evidence type="ECO:0000313" key="4">
    <source>
        <dbReference type="Proteomes" id="UP000033035"/>
    </source>
</evidence>
<keyword evidence="4" id="KW-1185">Reference proteome</keyword>
<keyword evidence="1" id="KW-0802">TPR repeat</keyword>